<dbReference type="PANTHER" id="PTHR11717:SF7">
    <property type="entry name" value="LOW MOLECULAR WEIGHT PHOSPHOTYROSINE PROTEIN PHOSPHATASE"/>
    <property type="match status" value="1"/>
</dbReference>
<accession>A0A0L0TDU4</accession>
<dbReference type="Proteomes" id="UP000054350">
    <property type="component" value="Unassembled WGS sequence"/>
</dbReference>
<feature type="domain" description="Phosphotyrosine protein phosphatase I" evidence="8">
    <location>
        <begin position="2"/>
        <end position="149"/>
    </location>
</feature>
<dbReference type="STRING" id="578462.A0A0L0TDU4"/>
<dbReference type="GO" id="GO:0003993">
    <property type="term" value="F:acid phosphatase activity"/>
    <property type="evidence" value="ECO:0007669"/>
    <property type="project" value="InterPro"/>
</dbReference>
<reference evidence="10" key="2">
    <citation type="submission" date="2009-11" db="EMBL/GenBank/DDBJ databases">
        <title>The Genome Sequence of Allomyces macrogynus strain ATCC 38327.</title>
        <authorList>
            <consortium name="The Broad Institute Genome Sequencing Platform"/>
            <person name="Russ C."/>
            <person name="Cuomo C."/>
            <person name="Shea T."/>
            <person name="Young S.K."/>
            <person name="Zeng Q."/>
            <person name="Koehrsen M."/>
            <person name="Haas B."/>
            <person name="Borodovsky M."/>
            <person name="Guigo R."/>
            <person name="Alvarado L."/>
            <person name="Berlin A."/>
            <person name="Borenstein D."/>
            <person name="Chen Z."/>
            <person name="Engels R."/>
            <person name="Freedman E."/>
            <person name="Gellesch M."/>
            <person name="Goldberg J."/>
            <person name="Griggs A."/>
            <person name="Gujja S."/>
            <person name="Heiman D."/>
            <person name="Hepburn T."/>
            <person name="Howarth C."/>
            <person name="Jen D."/>
            <person name="Larson L."/>
            <person name="Lewis B."/>
            <person name="Mehta T."/>
            <person name="Park D."/>
            <person name="Pearson M."/>
            <person name="Roberts A."/>
            <person name="Saif S."/>
            <person name="Shenoy N."/>
            <person name="Sisk P."/>
            <person name="Stolte C."/>
            <person name="Sykes S."/>
            <person name="Walk T."/>
            <person name="White J."/>
            <person name="Yandava C."/>
            <person name="Burger G."/>
            <person name="Gray M.W."/>
            <person name="Holland P.W.H."/>
            <person name="King N."/>
            <person name="Lang F.B.F."/>
            <person name="Roger A.J."/>
            <person name="Ruiz-Trillo I."/>
            <person name="Lander E."/>
            <person name="Nusbaum C."/>
        </authorList>
    </citation>
    <scope>NUCLEOTIDE SEQUENCE [LARGE SCALE GENOMIC DNA]</scope>
    <source>
        <strain evidence="10">ATCC 38327</strain>
    </source>
</reference>
<keyword evidence="4" id="KW-0378">Hydrolase</keyword>
<evidence type="ECO:0000313" key="10">
    <source>
        <dbReference type="Proteomes" id="UP000054350"/>
    </source>
</evidence>
<evidence type="ECO:0000256" key="2">
    <source>
        <dbReference type="ARBA" id="ARBA00011063"/>
    </source>
</evidence>
<feature type="active site" description="Nucleophile" evidence="7">
    <location>
        <position position="8"/>
    </location>
</feature>
<dbReference type="GO" id="GO:0005737">
    <property type="term" value="C:cytoplasm"/>
    <property type="evidence" value="ECO:0007669"/>
    <property type="project" value="UniProtKB-SubCell"/>
</dbReference>
<evidence type="ECO:0000256" key="3">
    <source>
        <dbReference type="ARBA" id="ARBA00022490"/>
    </source>
</evidence>
<dbReference type="PRINTS" id="PR00720">
    <property type="entry name" value="MAMMALPTPASE"/>
</dbReference>
<dbReference type="SUPFAM" id="SSF52788">
    <property type="entry name" value="Phosphotyrosine protein phosphatases I"/>
    <property type="match status" value="1"/>
</dbReference>
<reference evidence="9 10" key="1">
    <citation type="submission" date="2009-11" db="EMBL/GenBank/DDBJ databases">
        <title>Annotation of Allomyces macrogynus ATCC 38327.</title>
        <authorList>
            <consortium name="The Broad Institute Genome Sequencing Platform"/>
            <person name="Russ C."/>
            <person name="Cuomo C."/>
            <person name="Burger G."/>
            <person name="Gray M.W."/>
            <person name="Holland P.W.H."/>
            <person name="King N."/>
            <person name="Lang F.B.F."/>
            <person name="Roger A.J."/>
            <person name="Ruiz-Trillo I."/>
            <person name="Young S.K."/>
            <person name="Zeng Q."/>
            <person name="Gargeya S."/>
            <person name="Fitzgerald M."/>
            <person name="Haas B."/>
            <person name="Abouelleil A."/>
            <person name="Alvarado L."/>
            <person name="Arachchi H.M."/>
            <person name="Berlin A."/>
            <person name="Chapman S.B."/>
            <person name="Gearin G."/>
            <person name="Goldberg J."/>
            <person name="Griggs A."/>
            <person name="Gujja S."/>
            <person name="Hansen M."/>
            <person name="Heiman D."/>
            <person name="Howarth C."/>
            <person name="Larimer J."/>
            <person name="Lui A."/>
            <person name="MacDonald P.J.P."/>
            <person name="McCowen C."/>
            <person name="Montmayeur A."/>
            <person name="Murphy C."/>
            <person name="Neiman D."/>
            <person name="Pearson M."/>
            <person name="Priest M."/>
            <person name="Roberts A."/>
            <person name="Saif S."/>
            <person name="Shea T."/>
            <person name="Sisk P."/>
            <person name="Stolte C."/>
            <person name="Sykes S."/>
            <person name="Wortman J."/>
            <person name="Nusbaum C."/>
            <person name="Birren B."/>
        </authorList>
    </citation>
    <scope>NUCLEOTIDE SEQUENCE [LARGE SCALE GENOMIC DNA]</scope>
    <source>
        <strain evidence="9 10">ATCC 38327</strain>
    </source>
</reference>
<gene>
    <name evidence="9" type="ORF">AMAG_16955</name>
</gene>
<evidence type="ECO:0000313" key="9">
    <source>
        <dbReference type="EMBL" id="KNE72851.1"/>
    </source>
</evidence>
<evidence type="ECO:0000256" key="7">
    <source>
        <dbReference type="PIRSR" id="PIRSR617867-1"/>
    </source>
</evidence>
<comment type="similarity">
    <text evidence="2">Belongs to the low molecular weight phosphotyrosine protein phosphatase family.</text>
</comment>
<dbReference type="InterPro" id="IPR050438">
    <property type="entry name" value="LMW_PTPase"/>
</dbReference>
<evidence type="ECO:0000259" key="8">
    <source>
        <dbReference type="SMART" id="SM00226"/>
    </source>
</evidence>
<evidence type="ECO:0000256" key="5">
    <source>
        <dbReference type="ARBA" id="ARBA00022912"/>
    </source>
</evidence>
<dbReference type="Gene3D" id="3.40.50.2300">
    <property type="match status" value="1"/>
</dbReference>
<keyword evidence="5" id="KW-0904">Protein phosphatase</keyword>
<feature type="active site" evidence="7">
    <location>
        <position position="14"/>
    </location>
</feature>
<dbReference type="VEuPathDB" id="FungiDB:AMAG_16955"/>
<dbReference type="EMBL" id="GG745384">
    <property type="protein sequence ID" value="KNE72851.1"/>
    <property type="molecule type" value="Genomic_DNA"/>
</dbReference>
<protein>
    <recommendedName>
        <fullName evidence="8">Phosphotyrosine protein phosphatase I domain-containing protein</fullName>
    </recommendedName>
</protein>
<dbReference type="GO" id="GO:0004726">
    <property type="term" value="F:non-membrane spanning protein tyrosine phosphatase activity"/>
    <property type="evidence" value="ECO:0007669"/>
    <property type="project" value="InterPro"/>
</dbReference>
<dbReference type="OrthoDB" id="3388at2759"/>
<comment type="catalytic activity">
    <reaction evidence="6">
        <text>O-phospho-L-tyrosyl-[protein] + H2O = L-tyrosyl-[protein] + phosphate</text>
        <dbReference type="Rhea" id="RHEA:10684"/>
        <dbReference type="Rhea" id="RHEA-COMP:10136"/>
        <dbReference type="Rhea" id="RHEA-COMP:20101"/>
        <dbReference type="ChEBI" id="CHEBI:15377"/>
        <dbReference type="ChEBI" id="CHEBI:43474"/>
        <dbReference type="ChEBI" id="CHEBI:46858"/>
        <dbReference type="ChEBI" id="CHEBI:61978"/>
        <dbReference type="EC" id="3.1.3.48"/>
    </reaction>
</comment>
<dbReference type="InterPro" id="IPR023485">
    <property type="entry name" value="Ptyr_pPase"/>
</dbReference>
<dbReference type="OMA" id="VCHGNIC"/>
<dbReference type="CDD" id="cd16343">
    <property type="entry name" value="LMWPTP"/>
    <property type="match status" value="1"/>
</dbReference>
<dbReference type="AlphaFoldDB" id="A0A0L0TDU4"/>
<proteinExistence type="inferred from homology"/>
<evidence type="ECO:0000256" key="4">
    <source>
        <dbReference type="ARBA" id="ARBA00022801"/>
    </source>
</evidence>
<organism evidence="9 10">
    <name type="scientific">Allomyces macrogynus (strain ATCC 38327)</name>
    <name type="common">Allomyces javanicus var. macrogynus</name>
    <dbReference type="NCBI Taxonomy" id="578462"/>
    <lineage>
        <taxon>Eukaryota</taxon>
        <taxon>Fungi</taxon>
        <taxon>Fungi incertae sedis</taxon>
        <taxon>Blastocladiomycota</taxon>
        <taxon>Blastocladiomycetes</taxon>
        <taxon>Blastocladiales</taxon>
        <taxon>Blastocladiaceae</taxon>
        <taxon>Allomyces</taxon>
    </lineage>
</organism>
<dbReference type="InterPro" id="IPR017867">
    <property type="entry name" value="Tyr_phospatase_low_mol_wt"/>
</dbReference>
<keyword evidence="3" id="KW-0963">Cytoplasm</keyword>
<dbReference type="FunFam" id="3.40.50.2300:FF:000105">
    <property type="entry name" value="Low molecular weight phosphotyrosine protein"/>
    <property type="match status" value="1"/>
</dbReference>
<dbReference type="InterPro" id="IPR036196">
    <property type="entry name" value="Ptyr_pPase_sf"/>
</dbReference>
<dbReference type="PRINTS" id="PR00719">
    <property type="entry name" value="LMWPTPASE"/>
</dbReference>
<feature type="active site" description="Proton donor" evidence="7">
    <location>
        <position position="123"/>
    </location>
</feature>
<evidence type="ECO:0000256" key="6">
    <source>
        <dbReference type="ARBA" id="ARBA00051722"/>
    </source>
</evidence>
<sequence length="152" mass="17099">MPSVLFVCLGNICRSPLCEAVLKKLVRDKGLDDEFQIDSAGTSAYHIGETPDDRTVSVCLEHGVPVDHRARQVTTKDFSMFDYIFCMDDSNLANLKRVMPRNSKAVLRRYGEFDPQGQTIIEDPYYGGINGFEINFQQAMRCSEAFLASIGY</sequence>
<dbReference type="InterPro" id="IPR002115">
    <property type="entry name" value="Tyr_Pase_low_mol_wt_mml"/>
</dbReference>
<comment type="subcellular location">
    <subcellularLocation>
        <location evidence="1">Cytoplasm</location>
    </subcellularLocation>
</comment>
<keyword evidence="10" id="KW-1185">Reference proteome</keyword>
<evidence type="ECO:0000256" key="1">
    <source>
        <dbReference type="ARBA" id="ARBA00004496"/>
    </source>
</evidence>
<dbReference type="SMART" id="SM00226">
    <property type="entry name" value="LMWPc"/>
    <property type="match status" value="1"/>
</dbReference>
<dbReference type="Pfam" id="PF01451">
    <property type="entry name" value="LMWPc"/>
    <property type="match status" value="1"/>
</dbReference>
<dbReference type="eggNOG" id="KOG3217">
    <property type="taxonomic scope" value="Eukaryota"/>
</dbReference>
<name>A0A0L0TDU4_ALLM3</name>
<dbReference type="PANTHER" id="PTHR11717">
    <property type="entry name" value="LOW MOLECULAR WEIGHT PROTEIN TYROSINE PHOSPHATASE"/>
    <property type="match status" value="1"/>
</dbReference>